<dbReference type="InterPro" id="IPR005560">
    <property type="entry name" value="Csp_YhjQ"/>
</dbReference>
<proteinExistence type="predicted"/>
<evidence type="ECO:0008006" key="3">
    <source>
        <dbReference type="Google" id="ProtNLM"/>
    </source>
</evidence>
<dbReference type="Proteomes" id="UP000552709">
    <property type="component" value="Unassembled WGS sequence"/>
</dbReference>
<dbReference type="PANTHER" id="PTHR37310">
    <property type="entry name" value="CYTOPLASMIC PROTEIN-RELATED"/>
    <property type="match status" value="1"/>
</dbReference>
<dbReference type="Pfam" id="PF03860">
    <property type="entry name" value="Csp"/>
    <property type="match status" value="1"/>
</dbReference>
<protein>
    <recommendedName>
        <fullName evidence="3">Four-helix bundle copper-binding protein</fullName>
    </recommendedName>
</protein>
<dbReference type="CDD" id="cd08026">
    <property type="entry name" value="DUF326"/>
    <property type="match status" value="1"/>
</dbReference>
<keyword evidence="2" id="KW-1185">Reference proteome</keyword>
<dbReference type="Gene3D" id="1.20.1270.360">
    <property type="match status" value="1"/>
</dbReference>
<dbReference type="AlphaFoldDB" id="A0A7W8JZ98"/>
<evidence type="ECO:0000313" key="2">
    <source>
        <dbReference type="Proteomes" id="UP000552709"/>
    </source>
</evidence>
<dbReference type="PANTHER" id="PTHR37310:SF1">
    <property type="entry name" value="CYTOPLASMIC PROTEIN"/>
    <property type="match status" value="1"/>
</dbReference>
<name>A0A7W8JZ98_9DEIO</name>
<dbReference type="EMBL" id="JACHFL010000012">
    <property type="protein sequence ID" value="MBB5364683.1"/>
    <property type="molecule type" value="Genomic_DNA"/>
</dbReference>
<dbReference type="InterPro" id="IPR044543">
    <property type="entry name" value="YHJQ-like"/>
</dbReference>
<organism evidence="1 2">
    <name type="scientific">Deinococcus humi</name>
    <dbReference type="NCBI Taxonomy" id="662880"/>
    <lineage>
        <taxon>Bacteria</taxon>
        <taxon>Thermotogati</taxon>
        <taxon>Deinococcota</taxon>
        <taxon>Deinococci</taxon>
        <taxon>Deinococcales</taxon>
        <taxon>Deinococcaceae</taxon>
        <taxon>Deinococcus</taxon>
    </lineage>
</organism>
<reference evidence="1 2" key="1">
    <citation type="submission" date="2020-08" db="EMBL/GenBank/DDBJ databases">
        <title>Genomic Encyclopedia of Type Strains, Phase IV (KMG-IV): sequencing the most valuable type-strain genomes for metagenomic binning, comparative biology and taxonomic classification.</title>
        <authorList>
            <person name="Goeker M."/>
        </authorList>
    </citation>
    <scope>NUCLEOTIDE SEQUENCE [LARGE SCALE GENOMIC DNA]</scope>
    <source>
        <strain evidence="1 2">DSM 27939</strain>
    </source>
</reference>
<evidence type="ECO:0000313" key="1">
    <source>
        <dbReference type="EMBL" id="MBB5364683.1"/>
    </source>
</evidence>
<accession>A0A7W8JZ98</accession>
<gene>
    <name evidence="1" type="ORF">HNQ08_003796</name>
</gene>
<sequence length="145" mass="15722">MTQHASSTLSRMLQTHPQIGQSPFDLNALTECIDACFECAQVCTSCADACLGETEHAGHLTHCIRINLDCADICTTTGRALIRQTQPEMNVIRAQLQACLTACKACGDECQQHAEKMDMKHCAVCAEACRRCEQACQQMLGGLSA</sequence>
<comment type="caution">
    <text evidence="1">The sequence shown here is derived from an EMBL/GenBank/DDBJ whole genome shotgun (WGS) entry which is preliminary data.</text>
</comment>
<dbReference type="RefSeq" id="WP_184135398.1">
    <property type="nucleotide sequence ID" value="NZ_JACHFL010000012.1"/>
</dbReference>